<evidence type="ECO:0000313" key="3">
    <source>
        <dbReference type="Proteomes" id="UP000460751"/>
    </source>
</evidence>
<organism evidence="2 3">
    <name type="scientific">Vreelandella halophila</name>
    <dbReference type="NCBI Taxonomy" id="86177"/>
    <lineage>
        <taxon>Bacteria</taxon>
        <taxon>Pseudomonadati</taxon>
        <taxon>Pseudomonadota</taxon>
        <taxon>Gammaproteobacteria</taxon>
        <taxon>Oceanospirillales</taxon>
        <taxon>Halomonadaceae</taxon>
        <taxon>Vreelandella</taxon>
    </lineage>
</organism>
<comment type="caution">
    <text evidence="2">The sequence shown here is derived from an EMBL/GenBank/DDBJ whole genome shotgun (WGS) entry which is preliminary data.</text>
</comment>
<gene>
    <name evidence="2" type="ORF">GLW01_06850</name>
</gene>
<feature type="transmembrane region" description="Helical" evidence="1">
    <location>
        <begin position="12"/>
        <end position="31"/>
    </location>
</feature>
<keyword evidence="1" id="KW-0472">Membrane</keyword>
<proteinExistence type="predicted"/>
<keyword evidence="1" id="KW-0812">Transmembrane</keyword>
<keyword evidence="1" id="KW-1133">Transmembrane helix</keyword>
<name>A0A9X4YAW4_9GAMM</name>
<accession>A0A9X4YAW4</accession>
<dbReference type="RefSeq" id="WP_160898596.1">
    <property type="nucleotide sequence ID" value="NZ_WMEX01000003.1"/>
</dbReference>
<protein>
    <submittedName>
        <fullName evidence="2">Uncharacterized protein</fullName>
    </submittedName>
</protein>
<feature type="transmembrane region" description="Helical" evidence="1">
    <location>
        <begin position="114"/>
        <end position="135"/>
    </location>
</feature>
<reference evidence="2 3" key="1">
    <citation type="submission" date="2019-11" db="EMBL/GenBank/DDBJ databases">
        <title>Genome sequences of 17 halophilic strains isolated from different environments.</title>
        <authorList>
            <person name="Furrow R.E."/>
        </authorList>
    </citation>
    <scope>NUCLEOTIDE SEQUENCE [LARGE SCALE GENOMIC DNA]</scope>
    <source>
        <strain evidence="2 3">22507_15_FS</strain>
    </source>
</reference>
<evidence type="ECO:0000313" key="2">
    <source>
        <dbReference type="EMBL" id="MYL26512.1"/>
    </source>
</evidence>
<dbReference type="EMBL" id="WMEX01000003">
    <property type="protein sequence ID" value="MYL26512.1"/>
    <property type="molecule type" value="Genomic_DNA"/>
</dbReference>
<sequence>MDASSLCESTFVGILVLIVGLPLLPCVLLGYPLLGRHFDPLIRERAFPDFWLGLLGTLIMRPIGYALLVVVNPDWEKIRAKNSHRDNKGVDLVAMYLRTYGGIDYRNESSWLQFGFSLIYVSSLLLIVPLGLLLAPCSWSG</sequence>
<feature type="transmembrane region" description="Helical" evidence="1">
    <location>
        <begin position="51"/>
        <end position="71"/>
    </location>
</feature>
<dbReference type="Proteomes" id="UP000460751">
    <property type="component" value="Unassembled WGS sequence"/>
</dbReference>
<evidence type="ECO:0000256" key="1">
    <source>
        <dbReference type="SAM" id="Phobius"/>
    </source>
</evidence>
<keyword evidence="3" id="KW-1185">Reference proteome</keyword>
<dbReference type="AlphaFoldDB" id="A0A9X4YAW4"/>